<organism evidence="2 3">
    <name type="scientific">Desulfomonile tiedjei</name>
    <dbReference type="NCBI Taxonomy" id="2358"/>
    <lineage>
        <taxon>Bacteria</taxon>
        <taxon>Pseudomonadati</taxon>
        <taxon>Thermodesulfobacteriota</taxon>
        <taxon>Desulfomonilia</taxon>
        <taxon>Desulfomonilales</taxon>
        <taxon>Desulfomonilaceae</taxon>
        <taxon>Desulfomonile</taxon>
    </lineage>
</organism>
<gene>
    <name evidence="2" type="ORF">HY912_16595</name>
</gene>
<dbReference type="SUPFAM" id="SSF46785">
    <property type="entry name" value="Winged helix' DNA-binding domain"/>
    <property type="match status" value="1"/>
</dbReference>
<dbReference type="InterPro" id="IPR000835">
    <property type="entry name" value="HTH_MarR-typ"/>
</dbReference>
<dbReference type="PANTHER" id="PTHR33164">
    <property type="entry name" value="TRANSCRIPTIONAL REGULATOR, MARR FAMILY"/>
    <property type="match status" value="1"/>
</dbReference>
<accession>A0A9D6V5A1</accession>
<dbReference type="GO" id="GO:0006950">
    <property type="term" value="P:response to stress"/>
    <property type="evidence" value="ECO:0007669"/>
    <property type="project" value="TreeGrafter"/>
</dbReference>
<name>A0A9D6V5A1_9BACT</name>
<proteinExistence type="predicted"/>
<sequence length="149" mass="16999">MELNERVMVFIVMASEMFKKNSSALLRQHGLTFSHYNVLKHLVACEEGRDSVGNVSKHMLVTGANVTGLAKRMEKAGLIERTNDKKDERLTVLQTTPMALKTLEAIRDTQEQHASEYLRVYAREQKEEVLSVLKYIVQRVKQSANSSFE</sequence>
<dbReference type="PANTHER" id="PTHR33164:SF43">
    <property type="entry name" value="HTH-TYPE TRANSCRIPTIONAL REPRESSOR YETL"/>
    <property type="match status" value="1"/>
</dbReference>
<dbReference type="AlphaFoldDB" id="A0A9D6V5A1"/>
<evidence type="ECO:0000313" key="2">
    <source>
        <dbReference type="EMBL" id="MBI5251109.1"/>
    </source>
</evidence>
<protein>
    <submittedName>
        <fullName evidence="2">MarR family transcriptional regulator</fullName>
    </submittedName>
</protein>
<dbReference type="InterPro" id="IPR036390">
    <property type="entry name" value="WH_DNA-bd_sf"/>
</dbReference>
<dbReference type="Pfam" id="PF12802">
    <property type="entry name" value="MarR_2"/>
    <property type="match status" value="1"/>
</dbReference>
<comment type="caution">
    <text evidence="2">The sequence shown here is derived from an EMBL/GenBank/DDBJ whole genome shotgun (WGS) entry which is preliminary data.</text>
</comment>
<dbReference type="InterPro" id="IPR039422">
    <property type="entry name" value="MarR/SlyA-like"/>
</dbReference>
<evidence type="ECO:0000259" key="1">
    <source>
        <dbReference type="PROSITE" id="PS50995"/>
    </source>
</evidence>
<dbReference type="InterPro" id="IPR036388">
    <property type="entry name" value="WH-like_DNA-bd_sf"/>
</dbReference>
<feature type="domain" description="HTH marR-type" evidence="1">
    <location>
        <begin position="4"/>
        <end position="138"/>
    </location>
</feature>
<dbReference type="GO" id="GO:0003700">
    <property type="term" value="F:DNA-binding transcription factor activity"/>
    <property type="evidence" value="ECO:0007669"/>
    <property type="project" value="InterPro"/>
</dbReference>
<evidence type="ECO:0000313" key="3">
    <source>
        <dbReference type="Proteomes" id="UP000807825"/>
    </source>
</evidence>
<dbReference type="Proteomes" id="UP000807825">
    <property type="component" value="Unassembled WGS sequence"/>
</dbReference>
<dbReference type="SMART" id="SM00347">
    <property type="entry name" value="HTH_MARR"/>
    <property type="match status" value="1"/>
</dbReference>
<reference evidence="2" key="1">
    <citation type="submission" date="2020-07" db="EMBL/GenBank/DDBJ databases">
        <title>Huge and variable diversity of episymbiotic CPR bacteria and DPANN archaea in groundwater ecosystems.</title>
        <authorList>
            <person name="He C.Y."/>
            <person name="Keren R."/>
            <person name="Whittaker M."/>
            <person name="Farag I.F."/>
            <person name="Doudna J."/>
            <person name="Cate J.H.D."/>
            <person name="Banfield J.F."/>
        </authorList>
    </citation>
    <scope>NUCLEOTIDE SEQUENCE</scope>
    <source>
        <strain evidence="2">NC_groundwater_1664_Pr3_B-0.1um_52_9</strain>
    </source>
</reference>
<dbReference type="EMBL" id="JACRDE010000434">
    <property type="protein sequence ID" value="MBI5251109.1"/>
    <property type="molecule type" value="Genomic_DNA"/>
</dbReference>
<dbReference type="PROSITE" id="PS50995">
    <property type="entry name" value="HTH_MARR_2"/>
    <property type="match status" value="1"/>
</dbReference>
<dbReference type="Gene3D" id="1.10.10.10">
    <property type="entry name" value="Winged helix-like DNA-binding domain superfamily/Winged helix DNA-binding domain"/>
    <property type="match status" value="1"/>
</dbReference>